<name>A0AAP0WXY1_LIQFO</name>
<evidence type="ECO:0000313" key="2">
    <source>
        <dbReference type="Proteomes" id="UP001415857"/>
    </source>
</evidence>
<dbReference type="PANTHER" id="PTHR34130:SF5">
    <property type="entry name" value="OS08G0243800 PROTEIN"/>
    <property type="match status" value="1"/>
</dbReference>
<organism evidence="1 2">
    <name type="scientific">Liquidambar formosana</name>
    <name type="common">Formosan gum</name>
    <dbReference type="NCBI Taxonomy" id="63359"/>
    <lineage>
        <taxon>Eukaryota</taxon>
        <taxon>Viridiplantae</taxon>
        <taxon>Streptophyta</taxon>
        <taxon>Embryophyta</taxon>
        <taxon>Tracheophyta</taxon>
        <taxon>Spermatophyta</taxon>
        <taxon>Magnoliopsida</taxon>
        <taxon>eudicotyledons</taxon>
        <taxon>Gunneridae</taxon>
        <taxon>Pentapetalae</taxon>
        <taxon>Saxifragales</taxon>
        <taxon>Altingiaceae</taxon>
        <taxon>Liquidambar</taxon>
    </lineage>
</organism>
<keyword evidence="2" id="KW-1185">Reference proteome</keyword>
<dbReference type="Proteomes" id="UP001415857">
    <property type="component" value="Unassembled WGS sequence"/>
</dbReference>
<accession>A0AAP0WXY1</accession>
<dbReference type="EMBL" id="JBBPBK010000006">
    <property type="protein sequence ID" value="KAK9282967.1"/>
    <property type="molecule type" value="Genomic_DNA"/>
</dbReference>
<dbReference type="AlphaFoldDB" id="A0AAP0WXY1"/>
<evidence type="ECO:0000313" key="1">
    <source>
        <dbReference type="EMBL" id="KAK9282967.1"/>
    </source>
</evidence>
<comment type="caution">
    <text evidence="1">The sequence shown here is derived from an EMBL/GenBank/DDBJ whole genome shotgun (WGS) entry which is preliminary data.</text>
</comment>
<proteinExistence type="predicted"/>
<reference evidence="1 2" key="1">
    <citation type="journal article" date="2024" name="Plant J.">
        <title>Genome sequences and population genomics reveal climatic adaptation and genomic divergence between two closely related sweetgum species.</title>
        <authorList>
            <person name="Xu W.Q."/>
            <person name="Ren C.Q."/>
            <person name="Zhang X.Y."/>
            <person name="Comes H.P."/>
            <person name="Liu X.H."/>
            <person name="Li Y.G."/>
            <person name="Kettle C.J."/>
            <person name="Jalonen R."/>
            <person name="Gaisberger H."/>
            <person name="Ma Y.Z."/>
            <person name="Qiu Y.X."/>
        </authorList>
    </citation>
    <scope>NUCLEOTIDE SEQUENCE [LARGE SCALE GENOMIC DNA]</scope>
    <source>
        <strain evidence="1">Hangzhou</strain>
    </source>
</reference>
<protein>
    <submittedName>
        <fullName evidence="1">Uncharacterized protein</fullName>
    </submittedName>
</protein>
<gene>
    <name evidence="1" type="ORF">L1049_011192</name>
</gene>
<sequence length="233" mass="26333">MVAEEVYTEPAEYNADLQDLDEAEETLSFCDLPIFNDAAEWDDFSKEDQSSSDDQEEFFEFFCQDLTASTCPAESIIFCGKLIPYKQPLSQKTHKLETNTQRYPKEICSNKSKTSRSDGVKSRCMENNHSINSQTKSQKLSSSKSLAKSSKHLLMFGLMRLPTEMELSDIKNRQHRRRTTPGSLFRSLDDAGKKVTVGKSRGKGLWRLLRALGCRSYHTNAVLKASLACIPPV</sequence>
<dbReference type="PANTHER" id="PTHR34130">
    <property type="entry name" value="OS08G0243800 PROTEIN"/>
    <property type="match status" value="1"/>
</dbReference>